<proteinExistence type="predicted"/>
<reference evidence="3" key="1">
    <citation type="submission" date="2022-10" db="EMBL/GenBank/DDBJ databases">
        <title>Genome assembly of Pristionchus species.</title>
        <authorList>
            <person name="Yoshida K."/>
            <person name="Sommer R.J."/>
        </authorList>
    </citation>
    <scope>NUCLEOTIDE SEQUENCE [LARGE SCALE GENOMIC DNA]</scope>
    <source>
        <strain evidence="3">RS5460</strain>
    </source>
</reference>
<gene>
    <name evidence="2" type="ORF">PMAYCL1PPCAC_22806</name>
</gene>
<name>A0AAN5CWZ2_9BILA</name>
<feature type="transmembrane region" description="Helical" evidence="1">
    <location>
        <begin position="6"/>
        <end position="25"/>
    </location>
</feature>
<keyword evidence="3" id="KW-1185">Reference proteome</keyword>
<dbReference type="AlphaFoldDB" id="A0AAN5CWZ2"/>
<keyword evidence="1" id="KW-0812">Transmembrane</keyword>
<organism evidence="2 3">
    <name type="scientific">Pristionchus mayeri</name>
    <dbReference type="NCBI Taxonomy" id="1317129"/>
    <lineage>
        <taxon>Eukaryota</taxon>
        <taxon>Metazoa</taxon>
        <taxon>Ecdysozoa</taxon>
        <taxon>Nematoda</taxon>
        <taxon>Chromadorea</taxon>
        <taxon>Rhabditida</taxon>
        <taxon>Rhabditina</taxon>
        <taxon>Diplogasteromorpha</taxon>
        <taxon>Diplogasteroidea</taxon>
        <taxon>Neodiplogasteridae</taxon>
        <taxon>Pristionchus</taxon>
    </lineage>
</organism>
<evidence type="ECO:0000313" key="3">
    <source>
        <dbReference type="Proteomes" id="UP001328107"/>
    </source>
</evidence>
<keyword evidence="1" id="KW-0472">Membrane</keyword>
<evidence type="ECO:0000313" key="2">
    <source>
        <dbReference type="EMBL" id="GMR52611.1"/>
    </source>
</evidence>
<feature type="non-terminal residue" evidence="2">
    <location>
        <position position="1"/>
    </location>
</feature>
<comment type="caution">
    <text evidence="2">The sequence shown here is derived from an EMBL/GenBank/DDBJ whole genome shotgun (WGS) entry which is preliminary data.</text>
</comment>
<keyword evidence="1" id="KW-1133">Transmembrane helix</keyword>
<feature type="non-terminal residue" evidence="2">
    <location>
        <position position="116"/>
    </location>
</feature>
<accession>A0AAN5CWZ2</accession>
<dbReference type="EMBL" id="BTRK01000005">
    <property type="protein sequence ID" value="GMR52611.1"/>
    <property type="molecule type" value="Genomic_DNA"/>
</dbReference>
<sequence length="116" mass="13700">TQFQFNVFFSFIGYILFCLIIYGSFKKGVIWRHIHDVFLILGFAFITDMIETRMHLFFIFNFQTCTIAQSLIDLHYSLTYVEAIISIHRLIVNTCAKRIPVYYVYFGLTSIFSVKV</sequence>
<evidence type="ECO:0000256" key="1">
    <source>
        <dbReference type="SAM" id="Phobius"/>
    </source>
</evidence>
<dbReference type="Proteomes" id="UP001328107">
    <property type="component" value="Unassembled WGS sequence"/>
</dbReference>
<feature type="transmembrane region" description="Helical" evidence="1">
    <location>
        <begin position="37"/>
        <end position="60"/>
    </location>
</feature>
<protein>
    <submittedName>
        <fullName evidence="2">Uncharacterized protein</fullName>
    </submittedName>
</protein>